<dbReference type="AlphaFoldDB" id="A0A3M6UE14"/>
<reference evidence="1 2" key="1">
    <citation type="journal article" date="2018" name="Sci. Rep.">
        <title>Comparative analysis of the Pocillopora damicornis genome highlights role of immune system in coral evolution.</title>
        <authorList>
            <person name="Cunning R."/>
            <person name="Bay R.A."/>
            <person name="Gillette P."/>
            <person name="Baker A.C."/>
            <person name="Traylor-Knowles N."/>
        </authorList>
    </citation>
    <scope>NUCLEOTIDE SEQUENCE [LARGE SCALE GENOMIC DNA]</scope>
    <source>
        <strain evidence="1">RSMAS</strain>
        <tissue evidence="1">Whole animal</tissue>
    </source>
</reference>
<accession>A0A3M6UE14</accession>
<keyword evidence="2" id="KW-1185">Reference proteome</keyword>
<dbReference type="Proteomes" id="UP000275408">
    <property type="component" value="Unassembled WGS sequence"/>
</dbReference>
<evidence type="ECO:0000313" key="1">
    <source>
        <dbReference type="EMBL" id="RMX51875.1"/>
    </source>
</evidence>
<name>A0A3M6UE14_POCDA</name>
<proteinExistence type="predicted"/>
<protein>
    <submittedName>
        <fullName evidence="1">Uncharacterized protein</fullName>
    </submittedName>
</protein>
<sequence>MLDSWEFLIVYCPWPEKHLHLRDNCLKTARRSNNADDWSNYRAARNKAVAMIRSAKRKFFCNAFEENKSNSRGMWKTIRTLTGSGKNRRDSNGINIGEA</sequence>
<feature type="non-terminal residue" evidence="1">
    <location>
        <position position="99"/>
    </location>
</feature>
<organism evidence="1 2">
    <name type="scientific">Pocillopora damicornis</name>
    <name type="common">Cauliflower coral</name>
    <name type="synonym">Millepora damicornis</name>
    <dbReference type="NCBI Taxonomy" id="46731"/>
    <lineage>
        <taxon>Eukaryota</taxon>
        <taxon>Metazoa</taxon>
        <taxon>Cnidaria</taxon>
        <taxon>Anthozoa</taxon>
        <taxon>Hexacorallia</taxon>
        <taxon>Scleractinia</taxon>
        <taxon>Astrocoeniina</taxon>
        <taxon>Pocilloporidae</taxon>
        <taxon>Pocillopora</taxon>
    </lineage>
</organism>
<evidence type="ECO:0000313" key="2">
    <source>
        <dbReference type="Proteomes" id="UP000275408"/>
    </source>
</evidence>
<comment type="caution">
    <text evidence="1">The sequence shown here is derived from an EMBL/GenBank/DDBJ whole genome shotgun (WGS) entry which is preliminary data.</text>
</comment>
<dbReference type="EMBL" id="RCHS01001709">
    <property type="protein sequence ID" value="RMX51875.1"/>
    <property type="molecule type" value="Genomic_DNA"/>
</dbReference>
<gene>
    <name evidence="1" type="ORF">pdam_00018956</name>
</gene>